<comment type="catalytic activity">
    <reaction evidence="8">
        <text>Couples ATP hydrolysis with the unwinding of duplex DNA by translocating in the 3'-5' direction.</text>
        <dbReference type="EC" id="5.6.2.4"/>
    </reaction>
</comment>
<comment type="caution">
    <text evidence="16">The sequence shown here is derived from an EMBL/GenBank/DDBJ whole genome shotgun (WGS) entry which is preliminary data.</text>
</comment>
<dbReference type="PROSITE" id="PS51198">
    <property type="entry name" value="UVRD_HELICASE_ATP_BIND"/>
    <property type="match status" value="1"/>
</dbReference>
<evidence type="ECO:0000256" key="8">
    <source>
        <dbReference type="ARBA" id="ARBA00034617"/>
    </source>
</evidence>
<dbReference type="Pfam" id="PF21196">
    <property type="entry name" value="PcrA_UvrD_tudor"/>
    <property type="match status" value="1"/>
</dbReference>
<dbReference type="OrthoDB" id="9810135at2"/>
<evidence type="ECO:0000256" key="7">
    <source>
        <dbReference type="ARBA" id="ARBA00023235"/>
    </source>
</evidence>
<dbReference type="InterPro" id="IPR013986">
    <property type="entry name" value="DExx_box_DNA_helicase_dom_sf"/>
</dbReference>
<dbReference type="EC" id="5.6.2.4" evidence="9"/>
<evidence type="ECO:0000256" key="12">
    <source>
        <dbReference type="PROSITE-ProRule" id="PRU00560"/>
    </source>
</evidence>
<evidence type="ECO:0000256" key="11">
    <source>
        <dbReference type="ARBA" id="ARBA00048988"/>
    </source>
</evidence>
<evidence type="ECO:0000256" key="1">
    <source>
        <dbReference type="ARBA" id="ARBA00009922"/>
    </source>
</evidence>
<keyword evidence="3 12" id="KW-0378">Hydrolase</keyword>
<feature type="compositionally biased region" description="Low complexity" evidence="13">
    <location>
        <begin position="689"/>
        <end position="701"/>
    </location>
</feature>
<dbReference type="Gene3D" id="1.10.486.10">
    <property type="entry name" value="PCRA, domain 4"/>
    <property type="match status" value="1"/>
</dbReference>
<dbReference type="Gene3D" id="1.10.10.160">
    <property type="match status" value="1"/>
</dbReference>
<dbReference type="CDD" id="cd18807">
    <property type="entry name" value="SF1_C_UvrD"/>
    <property type="match status" value="1"/>
</dbReference>
<keyword evidence="4 12" id="KW-0347">Helicase</keyword>
<dbReference type="PROSITE" id="PS51217">
    <property type="entry name" value="UVRD_HELICASE_CTER"/>
    <property type="match status" value="1"/>
</dbReference>
<keyword evidence="6" id="KW-0238">DNA-binding</keyword>
<comment type="catalytic activity">
    <reaction evidence="11">
        <text>ATP + H2O = ADP + phosphate + H(+)</text>
        <dbReference type="Rhea" id="RHEA:13065"/>
        <dbReference type="ChEBI" id="CHEBI:15377"/>
        <dbReference type="ChEBI" id="CHEBI:15378"/>
        <dbReference type="ChEBI" id="CHEBI:30616"/>
        <dbReference type="ChEBI" id="CHEBI:43474"/>
        <dbReference type="ChEBI" id="CHEBI:456216"/>
        <dbReference type="EC" id="5.6.2.4"/>
    </reaction>
</comment>
<dbReference type="GO" id="GO:0043138">
    <property type="term" value="F:3'-5' DNA helicase activity"/>
    <property type="evidence" value="ECO:0007669"/>
    <property type="project" value="UniProtKB-EC"/>
</dbReference>
<dbReference type="InterPro" id="IPR027417">
    <property type="entry name" value="P-loop_NTPase"/>
</dbReference>
<feature type="region of interest" description="Disordered" evidence="13">
    <location>
        <begin position="664"/>
        <end position="707"/>
    </location>
</feature>
<protein>
    <recommendedName>
        <fullName evidence="9">DNA 3'-5' helicase</fullName>
        <ecNumber evidence="9">5.6.2.4</ecNumber>
    </recommendedName>
    <alternativeName>
        <fullName evidence="10">DNA 3'-5' helicase II</fullName>
    </alternativeName>
</protein>
<dbReference type="PANTHER" id="PTHR11070">
    <property type="entry name" value="UVRD / RECB / PCRA DNA HELICASE FAMILY MEMBER"/>
    <property type="match status" value="1"/>
</dbReference>
<dbReference type="InterPro" id="IPR014016">
    <property type="entry name" value="UvrD-like_ATP-bd"/>
</dbReference>
<accession>A0A4R3KRG7</accession>
<dbReference type="Pfam" id="PF13361">
    <property type="entry name" value="UvrD_C"/>
    <property type="match status" value="1"/>
</dbReference>
<dbReference type="Pfam" id="PF00580">
    <property type="entry name" value="UvrD-helicase"/>
    <property type="match status" value="1"/>
</dbReference>
<comment type="similarity">
    <text evidence="1">Belongs to the helicase family. UvrD subfamily.</text>
</comment>
<dbReference type="RefSeq" id="WP_132129072.1">
    <property type="nucleotide sequence ID" value="NZ_CP042432.1"/>
</dbReference>
<evidence type="ECO:0000256" key="2">
    <source>
        <dbReference type="ARBA" id="ARBA00022741"/>
    </source>
</evidence>
<dbReference type="Gene3D" id="3.40.50.300">
    <property type="entry name" value="P-loop containing nucleotide triphosphate hydrolases"/>
    <property type="match status" value="2"/>
</dbReference>
<dbReference type="InterPro" id="IPR014017">
    <property type="entry name" value="DNA_helicase_UvrD-like_C"/>
</dbReference>
<dbReference type="GO" id="GO:0003677">
    <property type="term" value="F:DNA binding"/>
    <property type="evidence" value="ECO:0007669"/>
    <property type="project" value="UniProtKB-KW"/>
</dbReference>
<sequence length="774" mass="87895">MNYLELLNPSQRSAVESTEGPMMIVAGAGSGKTRVITYRIAHLLQKGVDAFRILALTFTNKAAKEMRERVTSVTGDEARNLWMGTFHSIFARILRSEAELIGYPANFTIYDTDDSKSLIKAILKELMLDDKLYNPNFVYSRISSAKNNLISAKEYMESSQIQADDISSGRERMGEIYQTYVKRCYKAGAMDFDDLLFKTNVLFRDHPEALHKYQHKFRYIMVDEYQDTNFSQYLIVKRLAAVHQNICVVGDDAQSIYAFRGANIQNILNFEKDYPDLKVFKLEQNYRSTKNIVNAANSIIANNRDQLEKVIFSENEAGEKIKVIRTHSDNEEGKTVAASIMAEQASRGMNYNDFAILYRTNAQSRAMEEALRKLNIPYKIYGGLSFYQRKEIRDLISYFRLTVNHNDEQALKRIINYPVRGIGKTSMDKLVLAADEQDKSLWEVVENSKQYIGGRSGEAIQNFAIMIKSFAAMLKNQHAYEVAHHIASQSGLLKDLYNDKSIEGLSRYENIQELLNGIKEFSEREDIEDKSLTQYLQDIALLTGDDKVEEKEGDSDTVSLMTIHAAKGLEFPHVYVVGMEENLFPSQLSLNSRTDLEEERRLFYVAATRAEKKLTLTYATTRYRWGSLIHCEQSRFIDEVDPKYLELDIGSPAAAPDNTFFDDERKAWNNSPGSAGAGERLSFSRPKPKANNTPAKPVPATKHVPTANFTADDPAAIREGMEVEHEKFGFGTIVKLEGRLPDSKATVLFKDAGQKQLLLKFAKLRIVKNNDPIL</sequence>
<evidence type="ECO:0000256" key="4">
    <source>
        <dbReference type="ARBA" id="ARBA00022806"/>
    </source>
</evidence>
<dbReference type="GO" id="GO:0033202">
    <property type="term" value="C:DNA helicase complex"/>
    <property type="evidence" value="ECO:0007669"/>
    <property type="project" value="TreeGrafter"/>
</dbReference>
<dbReference type="AlphaFoldDB" id="A0A4R3KRG7"/>
<evidence type="ECO:0000313" key="17">
    <source>
        <dbReference type="Proteomes" id="UP000295807"/>
    </source>
</evidence>
<name>A0A4R3KRG7_9SPHI</name>
<evidence type="ECO:0000259" key="14">
    <source>
        <dbReference type="PROSITE" id="PS51198"/>
    </source>
</evidence>
<keyword evidence="5 12" id="KW-0067">ATP-binding</keyword>
<dbReference type="EMBL" id="SMAD01000005">
    <property type="protein sequence ID" value="TCS87274.1"/>
    <property type="molecule type" value="Genomic_DNA"/>
</dbReference>
<feature type="domain" description="UvrD-like helicase ATP-binding" evidence="14">
    <location>
        <begin position="5"/>
        <end position="289"/>
    </location>
</feature>
<feature type="domain" description="UvrD-like helicase C-terminal" evidence="15">
    <location>
        <begin position="290"/>
        <end position="568"/>
    </location>
</feature>
<dbReference type="SUPFAM" id="SSF52540">
    <property type="entry name" value="P-loop containing nucleoside triphosphate hydrolases"/>
    <property type="match status" value="1"/>
</dbReference>
<reference evidence="16 17" key="1">
    <citation type="submission" date="2019-03" db="EMBL/GenBank/DDBJ databases">
        <title>Genomic Encyclopedia of Type Strains, Phase IV (KMG-IV): sequencing the most valuable type-strain genomes for metagenomic binning, comparative biology and taxonomic classification.</title>
        <authorList>
            <person name="Goeker M."/>
        </authorList>
    </citation>
    <scope>NUCLEOTIDE SEQUENCE [LARGE SCALE GENOMIC DNA]</scope>
    <source>
        <strain evidence="16 17">DSM 21100</strain>
    </source>
</reference>
<keyword evidence="7" id="KW-0413">Isomerase</keyword>
<dbReference type="GO" id="GO:0005829">
    <property type="term" value="C:cytosol"/>
    <property type="evidence" value="ECO:0007669"/>
    <property type="project" value="TreeGrafter"/>
</dbReference>
<dbReference type="GO" id="GO:0005524">
    <property type="term" value="F:ATP binding"/>
    <property type="evidence" value="ECO:0007669"/>
    <property type="project" value="UniProtKB-UniRule"/>
</dbReference>
<evidence type="ECO:0000256" key="3">
    <source>
        <dbReference type="ARBA" id="ARBA00022801"/>
    </source>
</evidence>
<dbReference type="GO" id="GO:0016887">
    <property type="term" value="F:ATP hydrolysis activity"/>
    <property type="evidence" value="ECO:0007669"/>
    <property type="project" value="RHEA"/>
</dbReference>
<dbReference type="PANTHER" id="PTHR11070:SF2">
    <property type="entry name" value="ATP-DEPENDENT DNA HELICASE SRS2"/>
    <property type="match status" value="1"/>
</dbReference>
<dbReference type="InterPro" id="IPR000212">
    <property type="entry name" value="DNA_helicase_UvrD/REP"/>
</dbReference>
<keyword evidence="2 12" id="KW-0547">Nucleotide-binding</keyword>
<organism evidence="16 17">
    <name type="scientific">Anseongella ginsenosidimutans</name>
    <dbReference type="NCBI Taxonomy" id="496056"/>
    <lineage>
        <taxon>Bacteria</taxon>
        <taxon>Pseudomonadati</taxon>
        <taxon>Bacteroidota</taxon>
        <taxon>Sphingobacteriia</taxon>
        <taxon>Sphingobacteriales</taxon>
        <taxon>Sphingobacteriaceae</taxon>
        <taxon>Anseongella</taxon>
    </lineage>
</organism>
<proteinExistence type="inferred from homology"/>
<dbReference type="Proteomes" id="UP000295807">
    <property type="component" value="Unassembled WGS sequence"/>
</dbReference>
<evidence type="ECO:0000256" key="6">
    <source>
        <dbReference type="ARBA" id="ARBA00023125"/>
    </source>
</evidence>
<dbReference type="GO" id="GO:0000725">
    <property type="term" value="P:recombinational repair"/>
    <property type="evidence" value="ECO:0007669"/>
    <property type="project" value="TreeGrafter"/>
</dbReference>
<evidence type="ECO:0000256" key="9">
    <source>
        <dbReference type="ARBA" id="ARBA00034808"/>
    </source>
</evidence>
<evidence type="ECO:0000313" key="16">
    <source>
        <dbReference type="EMBL" id="TCS87274.1"/>
    </source>
</evidence>
<keyword evidence="17" id="KW-1185">Reference proteome</keyword>
<evidence type="ECO:0000259" key="15">
    <source>
        <dbReference type="PROSITE" id="PS51217"/>
    </source>
</evidence>
<feature type="binding site" evidence="12">
    <location>
        <begin position="26"/>
        <end position="33"/>
    </location>
    <ligand>
        <name>ATP</name>
        <dbReference type="ChEBI" id="CHEBI:30616"/>
    </ligand>
</feature>
<dbReference type="CDD" id="cd17932">
    <property type="entry name" value="DEXQc_UvrD"/>
    <property type="match status" value="1"/>
</dbReference>
<evidence type="ECO:0000256" key="10">
    <source>
        <dbReference type="ARBA" id="ARBA00034923"/>
    </source>
</evidence>
<gene>
    <name evidence="16" type="ORF">EDD80_10588</name>
</gene>
<evidence type="ECO:0000256" key="13">
    <source>
        <dbReference type="SAM" id="MobiDB-lite"/>
    </source>
</evidence>
<evidence type="ECO:0000256" key="5">
    <source>
        <dbReference type="ARBA" id="ARBA00022840"/>
    </source>
</evidence>